<evidence type="ECO:0000256" key="4">
    <source>
        <dbReference type="ARBA" id="ARBA00022723"/>
    </source>
</evidence>
<evidence type="ECO:0000256" key="3">
    <source>
        <dbReference type="ARBA" id="ARBA00022598"/>
    </source>
</evidence>
<evidence type="ECO:0000256" key="7">
    <source>
        <dbReference type="ARBA" id="ARBA00022842"/>
    </source>
</evidence>
<dbReference type="AlphaFoldDB" id="A0A7K4BYJ6"/>
<keyword evidence="4" id="KW-0479">Metal-binding</keyword>
<evidence type="ECO:0000256" key="10">
    <source>
        <dbReference type="PROSITE-ProRule" id="PRU00409"/>
    </source>
</evidence>
<dbReference type="GO" id="GO:0005737">
    <property type="term" value="C:cytoplasm"/>
    <property type="evidence" value="ECO:0007669"/>
    <property type="project" value="TreeGrafter"/>
</dbReference>
<dbReference type="Pfam" id="PF18030">
    <property type="entry name" value="Rimk_N"/>
    <property type="match status" value="1"/>
</dbReference>
<dbReference type="InterPro" id="IPR041107">
    <property type="entry name" value="Rimk_N"/>
</dbReference>
<dbReference type="InterPro" id="IPR013651">
    <property type="entry name" value="ATP-grasp_RimK-type"/>
</dbReference>
<evidence type="ECO:0000256" key="2">
    <source>
        <dbReference type="ARBA" id="ARBA00001946"/>
    </source>
</evidence>
<dbReference type="InterPro" id="IPR011761">
    <property type="entry name" value="ATP-grasp"/>
</dbReference>
<comment type="cofactor">
    <cofactor evidence="2">
        <name>Mg(2+)</name>
        <dbReference type="ChEBI" id="CHEBI:18420"/>
    </cofactor>
</comment>
<sequence>MKKQLTKTKTQKEPKIVGPSLVIISSKGAKLSTIKSLISEAQKKFSNVLVVPINKIQIQTSEQGAGLFYKGKNLLCFDVIYPRVSSKDFFLAESVLKIIESSDSYSPVSLKSFHMTNHKFFTSQILSNKGLPGVTSTFFISSKRAQMAVSETGFPFVMKLISGFAGKGVVLINNNDQMESILDAVNLFEEFICTQKFIKGKNFDIRCYVIGNLVLTVKRTSKKGDWRANISRGGSAQLINPTPEMISIAQNAAKELGMDICAVDLMQHKNKWVVIEVNFMPGPFMKYLGNTIVHEWVRYLSVKGKKVQNEETKK</sequence>
<proteinExistence type="predicted"/>
<feature type="domain" description="ATP-grasp" evidence="11">
    <location>
        <begin position="123"/>
        <end position="308"/>
    </location>
</feature>
<keyword evidence="9" id="KW-0464">Manganese</keyword>
<keyword evidence="6 10" id="KW-0067">ATP-binding</keyword>
<keyword evidence="5 10" id="KW-0547">Nucleotide-binding</keyword>
<dbReference type="SUPFAM" id="SSF56059">
    <property type="entry name" value="Glutathione synthetase ATP-binding domain-like"/>
    <property type="match status" value="1"/>
</dbReference>
<keyword evidence="8" id="KW-0648">Protein biosynthesis</keyword>
<comment type="caution">
    <text evidence="12">The sequence shown here is derived from an EMBL/GenBank/DDBJ whole genome shotgun (WGS) entry which is preliminary data.</text>
</comment>
<gene>
    <name evidence="12" type="ORF">GX950_00785</name>
</gene>
<dbReference type="GO" id="GO:0018169">
    <property type="term" value="F:ribosomal S6-glutamic acid ligase activity"/>
    <property type="evidence" value="ECO:0007669"/>
    <property type="project" value="TreeGrafter"/>
</dbReference>
<name>A0A7K4BYJ6_9ARCH</name>
<dbReference type="Gene3D" id="3.30.470.20">
    <property type="entry name" value="ATP-grasp fold, B domain"/>
    <property type="match status" value="1"/>
</dbReference>
<dbReference type="EMBL" id="JAAZKV010000007">
    <property type="protein sequence ID" value="NMA44334.1"/>
    <property type="molecule type" value="Genomic_DNA"/>
</dbReference>
<dbReference type="GO" id="GO:0009432">
    <property type="term" value="P:SOS response"/>
    <property type="evidence" value="ECO:0007669"/>
    <property type="project" value="TreeGrafter"/>
</dbReference>
<dbReference type="PANTHER" id="PTHR21621">
    <property type="entry name" value="RIBOSOMAL PROTEIN S6 MODIFICATION PROTEIN"/>
    <property type="match status" value="1"/>
</dbReference>
<dbReference type="Gene3D" id="3.40.50.20">
    <property type="match status" value="1"/>
</dbReference>
<dbReference type="InterPro" id="IPR004666">
    <property type="entry name" value="Rp_bS6_RimK/Lys_biosynth_LsyX"/>
</dbReference>
<reference evidence="12 13" key="1">
    <citation type="journal article" date="2020" name="Biotechnol. Biofuels">
        <title>New insights from the biogas microbiome by comprehensive genome-resolved metagenomics of nearly 1600 species originating from multiple anaerobic digesters.</title>
        <authorList>
            <person name="Campanaro S."/>
            <person name="Treu L."/>
            <person name="Rodriguez-R L.M."/>
            <person name="Kovalovszki A."/>
            <person name="Ziels R.M."/>
            <person name="Maus I."/>
            <person name="Zhu X."/>
            <person name="Kougias P.G."/>
            <person name="Basile A."/>
            <person name="Luo G."/>
            <person name="Schluter A."/>
            <person name="Konstantinidis K.T."/>
            <person name="Angelidaki I."/>
        </authorList>
    </citation>
    <scope>NUCLEOTIDE SEQUENCE [LARGE SCALE GENOMIC DNA]</scope>
    <source>
        <strain evidence="12">AS22ysBPME_79</strain>
    </source>
</reference>
<dbReference type="NCBIfam" id="TIGR00768">
    <property type="entry name" value="rimK_fam"/>
    <property type="match status" value="1"/>
</dbReference>
<comment type="cofactor">
    <cofactor evidence="1">
        <name>Mn(2+)</name>
        <dbReference type="ChEBI" id="CHEBI:29035"/>
    </cofactor>
</comment>
<dbReference type="Proteomes" id="UP000526302">
    <property type="component" value="Unassembled WGS sequence"/>
</dbReference>
<accession>A0A7K4BYJ6</accession>
<dbReference type="GO" id="GO:0005524">
    <property type="term" value="F:ATP binding"/>
    <property type="evidence" value="ECO:0007669"/>
    <property type="project" value="UniProtKB-UniRule"/>
</dbReference>
<evidence type="ECO:0000256" key="9">
    <source>
        <dbReference type="ARBA" id="ARBA00023211"/>
    </source>
</evidence>
<evidence type="ECO:0000256" key="6">
    <source>
        <dbReference type="ARBA" id="ARBA00022840"/>
    </source>
</evidence>
<protein>
    <submittedName>
        <fullName evidence="12">RimK family alpha-L-glutamate ligase</fullName>
    </submittedName>
</protein>
<dbReference type="GO" id="GO:0006412">
    <property type="term" value="P:translation"/>
    <property type="evidence" value="ECO:0007669"/>
    <property type="project" value="UniProtKB-KW"/>
</dbReference>
<evidence type="ECO:0000256" key="5">
    <source>
        <dbReference type="ARBA" id="ARBA00022741"/>
    </source>
</evidence>
<dbReference type="PROSITE" id="PS50975">
    <property type="entry name" value="ATP_GRASP"/>
    <property type="match status" value="1"/>
</dbReference>
<evidence type="ECO:0000313" key="13">
    <source>
        <dbReference type="Proteomes" id="UP000526302"/>
    </source>
</evidence>
<dbReference type="Pfam" id="PF08443">
    <property type="entry name" value="RimK"/>
    <property type="match status" value="1"/>
</dbReference>
<evidence type="ECO:0000259" key="11">
    <source>
        <dbReference type="PROSITE" id="PS50975"/>
    </source>
</evidence>
<evidence type="ECO:0000256" key="1">
    <source>
        <dbReference type="ARBA" id="ARBA00001936"/>
    </source>
</evidence>
<dbReference type="Gene3D" id="3.30.1490.20">
    <property type="entry name" value="ATP-grasp fold, A domain"/>
    <property type="match status" value="1"/>
</dbReference>
<keyword evidence="3 12" id="KW-0436">Ligase</keyword>
<dbReference type="InterPro" id="IPR013815">
    <property type="entry name" value="ATP_grasp_subdomain_1"/>
</dbReference>
<evidence type="ECO:0000256" key="8">
    <source>
        <dbReference type="ARBA" id="ARBA00022917"/>
    </source>
</evidence>
<dbReference type="GO" id="GO:0046872">
    <property type="term" value="F:metal ion binding"/>
    <property type="evidence" value="ECO:0007669"/>
    <property type="project" value="UniProtKB-KW"/>
</dbReference>
<keyword evidence="7" id="KW-0460">Magnesium</keyword>
<organism evidence="12 13">
    <name type="scientific">Candidatus Iainarchaeum sp</name>
    <dbReference type="NCBI Taxonomy" id="3101447"/>
    <lineage>
        <taxon>Archaea</taxon>
        <taxon>Candidatus Iainarchaeota</taxon>
        <taxon>Candidatus Iainarchaeia</taxon>
        <taxon>Candidatus Iainarchaeales</taxon>
        <taxon>Candidatus Iainarchaeaceae</taxon>
        <taxon>Candidatus Iainarchaeum</taxon>
    </lineage>
</organism>
<evidence type="ECO:0000313" key="12">
    <source>
        <dbReference type="EMBL" id="NMA44334.1"/>
    </source>
</evidence>
<dbReference type="PANTHER" id="PTHR21621:SF0">
    <property type="entry name" value="BETA-CITRYLGLUTAMATE SYNTHASE B-RELATED"/>
    <property type="match status" value="1"/>
</dbReference>